<organism evidence="2 3">
    <name type="scientific">Halteria grandinella</name>
    <dbReference type="NCBI Taxonomy" id="5974"/>
    <lineage>
        <taxon>Eukaryota</taxon>
        <taxon>Sar</taxon>
        <taxon>Alveolata</taxon>
        <taxon>Ciliophora</taxon>
        <taxon>Intramacronucleata</taxon>
        <taxon>Spirotrichea</taxon>
        <taxon>Stichotrichia</taxon>
        <taxon>Sporadotrichida</taxon>
        <taxon>Halteriidae</taxon>
        <taxon>Halteria</taxon>
    </lineage>
</organism>
<evidence type="ECO:0000313" key="3">
    <source>
        <dbReference type="Proteomes" id="UP000785679"/>
    </source>
</evidence>
<dbReference type="AlphaFoldDB" id="A0A8J8NKL5"/>
<accession>A0A8J8NKL5</accession>
<reference evidence="2" key="1">
    <citation type="submission" date="2019-06" db="EMBL/GenBank/DDBJ databases">
        <authorList>
            <person name="Zheng W."/>
        </authorList>
    </citation>
    <scope>NUCLEOTIDE SEQUENCE</scope>
    <source>
        <strain evidence="2">QDHG01</strain>
    </source>
</reference>
<sequence length="104" mass="12314">MGNDVRFREYSLNIEKLQTIADEAKKEVYNIKGENQDLRAEIMMLKLEKEQQFNLLYQEIRDLKEAINQLNKRDELNDSDQVKAENSSFKQIKDTFQISRGSQL</sequence>
<evidence type="ECO:0000313" key="2">
    <source>
        <dbReference type="EMBL" id="TNV77272.1"/>
    </source>
</evidence>
<dbReference type="Proteomes" id="UP000785679">
    <property type="component" value="Unassembled WGS sequence"/>
</dbReference>
<keyword evidence="3" id="KW-1185">Reference proteome</keyword>
<evidence type="ECO:0000256" key="1">
    <source>
        <dbReference type="SAM" id="Coils"/>
    </source>
</evidence>
<comment type="caution">
    <text evidence="2">The sequence shown here is derived from an EMBL/GenBank/DDBJ whole genome shotgun (WGS) entry which is preliminary data.</text>
</comment>
<dbReference type="EMBL" id="RRYP01012195">
    <property type="protein sequence ID" value="TNV77272.1"/>
    <property type="molecule type" value="Genomic_DNA"/>
</dbReference>
<keyword evidence="1" id="KW-0175">Coiled coil</keyword>
<protein>
    <submittedName>
        <fullName evidence="2">Uncharacterized protein</fullName>
    </submittedName>
</protein>
<feature type="coiled-coil region" evidence="1">
    <location>
        <begin position="7"/>
        <end position="73"/>
    </location>
</feature>
<name>A0A8J8NKL5_HALGN</name>
<proteinExistence type="predicted"/>
<gene>
    <name evidence="2" type="ORF">FGO68_gene2979</name>
</gene>